<reference evidence="5" key="3">
    <citation type="submission" date="2016-03" db="UniProtKB">
        <authorList>
            <consortium name="EnsemblProtists"/>
        </authorList>
    </citation>
    <scope>IDENTIFICATION</scope>
</reference>
<dbReference type="KEGG" id="gtt:GUITHDRAFT_82246"/>
<dbReference type="OrthoDB" id="6133115at2759"/>
<dbReference type="EC" id="2.4.2.-" evidence="1"/>
<dbReference type="HOGENOM" id="CLU_867248_0_0_1"/>
<dbReference type="GeneID" id="17289246"/>
<evidence type="ECO:0000313" key="5">
    <source>
        <dbReference type="EnsemblProtists" id="EKX32521"/>
    </source>
</evidence>
<feature type="coiled-coil region" evidence="2">
    <location>
        <begin position="36"/>
        <end position="81"/>
    </location>
</feature>
<sequence length="339" mass="39182">MEHVQSEERQLVEQQRAFTSQGRKLEYHFNLRKEQLPKEKAELSTQERLLKEQKRQVQSELTTLSKQEAVLEQKARDLETEKLLLAYGCAVFTPPRYWQGLASSAGTNIKVDVTSEWKDRIQELLTSTCKPQYIGQGRDNLGLKHKGYKVERVFRIEHSELWSAYALQRKVIGYLMMLQGERHPKTEVRTYSDWMKRSLLQDKTSNEVFLFHGTKHDMADVILKAGLDERVCSLGGLFGAGIYLAENSSKSDEYCTPDSRGICRMFVVRAVLGTPYEALQAMNNARRPPVMPGSDRLHDSVIGVTQDTHPSACLEKYREFIVYDRRQTYPELLVEFRRV</sequence>
<dbReference type="STRING" id="905079.L1I8C1"/>
<keyword evidence="6" id="KW-1185">Reference proteome</keyword>
<dbReference type="EnsemblProtists" id="EKX32521">
    <property type="protein sequence ID" value="EKX32521"/>
    <property type="gene ID" value="GUITHDRAFT_82246"/>
</dbReference>
<dbReference type="InterPro" id="IPR051712">
    <property type="entry name" value="ARTD-AVP"/>
</dbReference>
<protein>
    <recommendedName>
        <fullName evidence="1">Poly [ADP-ribose] polymerase</fullName>
        <shortName evidence="1">PARP</shortName>
        <ecNumber evidence="1">2.4.2.-</ecNumber>
    </recommendedName>
</protein>
<reference evidence="6" key="2">
    <citation type="submission" date="2012-11" db="EMBL/GenBank/DDBJ databases">
        <authorList>
            <person name="Kuo A."/>
            <person name="Curtis B.A."/>
            <person name="Tanifuji G."/>
            <person name="Burki F."/>
            <person name="Gruber A."/>
            <person name="Irimia M."/>
            <person name="Maruyama S."/>
            <person name="Arias M.C."/>
            <person name="Ball S.G."/>
            <person name="Gile G.H."/>
            <person name="Hirakawa Y."/>
            <person name="Hopkins J.F."/>
            <person name="Rensing S.A."/>
            <person name="Schmutz J."/>
            <person name="Symeonidi A."/>
            <person name="Elias M."/>
            <person name="Eveleigh R.J."/>
            <person name="Herman E.K."/>
            <person name="Klute M.J."/>
            <person name="Nakayama T."/>
            <person name="Obornik M."/>
            <person name="Reyes-Prieto A."/>
            <person name="Armbrust E.V."/>
            <person name="Aves S.J."/>
            <person name="Beiko R.G."/>
            <person name="Coutinho P."/>
            <person name="Dacks J.B."/>
            <person name="Durnford D.G."/>
            <person name="Fast N.M."/>
            <person name="Green B.R."/>
            <person name="Grisdale C."/>
            <person name="Hempe F."/>
            <person name="Henrissat B."/>
            <person name="Hoppner M.P."/>
            <person name="Ishida K.-I."/>
            <person name="Kim E."/>
            <person name="Koreny L."/>
            <person name="Kroth P.G."/>
            <person name="Liu Y."/>
            <person name="Malik S.-B."/>
            <person name="Maier U.G."/>
            <person name="McRose D."/>
            <person name="Mock T."/>
            <person name="Neilson J.A."/>
            <person name="Onodera N.T."/>
            <person name="Poole A.M."/>
            <person name="Pritham E.J."/>
            <person name="Richards T.A."/>
            <person name="Rocap G."/>
            <person name="Roy S.W."/>
            <person name="Sarai C."/>
            <person name="Schaack S."/>
            <person name="Shirato S."/>
            <person name="Slamovits C.H."/>
            <person name="Spencer D.F."/>
            <person name="Suzuki S."/>
            <person name="Worden A.Z."/>
            <person name="Zauner S."/>
            <person name="Barry K."/>
            <person name="Bell C."/>
            <person name="Bharti A.K."/>
            <person name="Crow J.A."/>
            <person name="Grimwood J."/>
            <person name="Kramer R."/>
            <person name="Lindquist E."/>
            <person name="Lucas S."/>
            <person name="Salamov A."/>
            <person name="McFadden G.I."/>
            <person name="Lane C.E."/>
            <person name="Keeling P.J."/>
            <person name="Gray M.W."/>
            <person name="Grigoriev I.V."/>
            <person name="Archibald J.M."/>
        </authorList>
    </citation>
    <scope>NUCLEOTIDE SEQUENCE</scope>
    <source>
        <strain evidence="6">CCMP2712</strain>
    </source>
</reference>
<evidence type="ECO:0000259" key="3">
    <source>
        <dbReference type="PROSITE" id="PS51059"/>
    </source>
</evidence>
<dbReference type="Proteomes" id="UP000011087">
    <property type="component" value="Unassembled WGS sequence"/>
</dbReference>
<feature type="domain" description="PARP catalytic" evidence="3">
    <location>
        <begin position="94"/>
        <end position="339"/>
    </location>
</feature>
<evidence type="ECO:0000313" key="4">
    <source>
        <dbReference type="EMBL" id="EKX32521.1"/>
    </source>
</evidence>
<dbReference type="PANTHER" id="PTHR45740:SF2">
    <property type="entry name" value="POLY [ADP-RIBOSE] POLYMERASE"/>
    <property type="match status" value="1"/>
</dbReference>
<organism evidence="4">
    <name type="scientific">Guillardia theta (strain CCMP2712)</name>
    <name type="common">Cryptophyte</name>
    <dbReference type="NCBI Taxonomy" id="905079"/>
    <lineage>
        <taxon>Eukaryota</taxon>
        <taxon>Cryptophyceae</taxon>
        <taxon>Pyrenomonadales</taxon>
        <taxon>Geminigeraceae</taxon>
        <taxon>Guillardia</taxon>
    </lineage>
</organism>
<dbReference type="PaxDb" id="55529-EKX32521"/>
<evidence type="ECO:0000256" key="1">
    <source>
        <dbReference type="RuleBase" id="RU362114"/>
    </source>
</evidence>
<accession>L1I8C1</accession>
<dbReference type="PROSITE" id="PS51059">
    <property type="entry name" value="PARP_CATALYTIC"/>
    <property type="match status" value="1"/>
</dbReference>
<dbReference type="InterPro" id="IPR012317">
    <property type="entry name" value="Poly(ADP-ribose)pol_cat_dom"/>
</dbReference>
<name>L1I8C1_GUITC</name>
<keyword evidence="1" id="KW-0328">Glycosyltransferase</keyword>
<dbReference type="GO" id="GO:0005634">
    <property type="term" value="C:nucleus"/>
    <property type="evidence" value="ECO:0007669"/>
    <property type="project" value="TreeGrafter"/>
</dbReference>
<dbReference type="PANTHER" id="PTHR45740">
    <property type="entry name" value="POLY [ADP-RIBOSE] POLYMERASE"/>
    <property type="match status" value="1"/>
</dbReference>
<dbReference type="eggNOG" id="KOG4177">
    <property type="taxonomic scope" value="Eukaryota"/>
</dbReference>
<reference evidence="4 6" key="1">
    <citation type="journal article" date="2012" name="Nature">
        <title>Algal genomes reveal evolutionary mosaicism and the fate of nucleomorphs.</title>
        <authorList>
            <consortium name="DOE Joint Genome Institute"/>
            <person name="Curtis B.A."/>
            <person name="Tanifuji G."/>
            <person name="Burki F."/>
            <person name="Gruber A."/>
            <person name="Irimia M."/>
            <person name="Maruyama S."/>
            <person name="Arias M.C."/>
            <person name="Ball S.G."/>
            <person name="Gile G.H."/>
            <person name="Hirakawa Y."/>
            <person name="Hopkins J.F."/>
            <person name="Kuo A."/>
            <person name="Rensing S.A."/>
            <person name="Schmutz J."/>
            <person name="Symeonidi A."/>
            <person name="Elias M."/>
            <person name="Eveleigh R.J."/>
            <person name="Herman E.K."/>
            <person name="Klute M.J."/>
            <person name="Nakayama T."/>
            <person name="Obornik M."/>
            <person name="Reyes-Prieto A."/>
            <person name="Armbrust E.V."/>
            <person name="Aves S.J."/>
            <person name="Beiko R.G."/>
            <person name="Coutinho P."/>
            <person name="Dacks J.B."/>
            <person name="Durnford D.G."/>
            <person name="Fast N.M."/>
            <person name="Green B.R."/>
            <person name="Grisdale C.J."/>
            <person name="Hempel F."/>
            <person name="Henrissat B."/>
            <person name="Hoppner M.P."/>
            <person name="Ishida K."/>
            <person name="Kim E."/>
            <person name="Koreny L."/>
            <person name="Kroth P.G."/>
            <person name="Liu Y."/>
            <person name="Malik S.B."/>
            <person name="Maier U.G."/>
            <person name="McRose D."/>
            <person name="Mock T."/>
            <person name="Neilson J.A."/>
            <person name="Onodera N.T."/>
            <person name="Poole A.M."/>
            <person name="Pritham E.J."/>
            <person name="Richards T.A."/>
            <person name="Rocap G."/>
            <person name="Roy S.W."/>
            <person name="Sarai C."/>
            <person name="Schaack S."/>
            <person name="Shirato S."/>
            <person name="Slamovits C.H."/>
            <person name="Spencer D.F."/>
            <person name="Suzuki S."/>
            <person name="Worden A.Z."/>
            <person name="Zauner S."/>
            <person name="Barry K."/>
            <person name="Bell C."/>
            <person name="Bharti A.K."/>
            <person name="Crow J.A."/>
            <person name="Grimwood J."/>
            <person name="Kramer R."/>
            <person name="Lindquist E."/>
            <person name="Lucas S."/>
            <person name="Salamov A."/>
            <person name="McFadden G.I."/>
            <person name="Lane C.E."/>
            <person name="Keeling P.J."/>
            <person name="Gray M.W."/>
            <person name="Grigoriev I.V."/>
            <person name="Archibald J.M."/>
        </authorList>
    </citation>
    <scope>NUCLEOTIDE SEQUENCE</scope>
    <source>
        <strain evidence="4 6">CCMP2712</strain>
    </source>
</reference>
<dbReference type="SUPFAM" id="SSF56399">
    <property type="entry name" value="ADP-ribosylation"/>
    <property type="match status" value="1"/>
</dbReference>
<proteinExistence type="predicted"/>
<dbReference type="OMA" id="MTNERRP"/>
<dbReference type="Gene3D" id="3.90.228.10">
    <property type="match status" value="1"/>
</dbReference>
<dbReference type="Pfam" id="PF00644">
    <property type="entry name" value="PARP"/>
    <property type="match status" value="1"/>
</dbReference>
<dbReference type="RefSeq" id="XP_005819501.1">
    <property type="nucleotide sequence ID" value="XM_005819444.1"/>
</dbReference>
<dbReference type="EMBL" id="JH993185">
    <property type="protein sequence ID" value="EKX32521.1"/>
    <property type="molecule type" value="Genomic_DNA"/>
</dbReference>
<dbReference type="GO" id="GO:0003950">
    <property type="term" value="F:NAD+ poly-ADP-ribosyltransferase activity"/>
    <property type="evidence" value="ECO:0007669"/>
    <property type="project" value="UniProtKB-UniRule"/>
</dbReference>
<evidence type="ECO:0000313" key="6">
    <source>
        <dbReference type="Proteomes" id="UP000011087"/>
    </source>
</evidence>
<dbReference type="GO" id="GO:1990404">
    <property type="term" value="F:NAD+-protein mono-ADP-ribosyltransferase activity"/>
    <property type="evidence" value="ECO:0007669"/>
    <property type="project" value="TreeGrafter"/>
</dbReference>
<evidence type="ECO:0000256" key="2">
    <source>
        <dbReference type="SAM" id="Coils"/>
    </source>
</evidence>
<dbReference type="AlphaFoldDB" id="L1I8C1"/>
<gene>
    <name evidence="4" type="ORF">GUITHDRAFT_82246</name>
</gene>
<keyword evidence="2" id="KW-0175">Coiled coil</keyword>
<keyword evidence="1" id="KW-0520">NAD</keyword>
<keyword evidence="1" id="KW-0808">Transferase</keyword>